<evidence type="ECO:0000313" key="2">
    <source>
        <dbReference type="EMBL" id="EMR72468.1"/>
    </source>
</evidence>
<name>M7T6F1_EUTLA</name>
<dbReference type="OrthoDB" id="4779530at2759"/>
<evidence type="ECO:0000256" key="1">
    <source>
        <dbReference type="SAM" id="SignalP"/>
    </source>
</evidence>
<reference evidence="3" key="1">
    <citation type="journal article" date="2013" name="Genome Announc.">
        <title>Draft genome sequence of the grapevine dieback fungus Eutypa lata UCR-EL1.</title>
        <authorList>
            <person name="Blanco-Ulate B."/>
            <person name="Rolshausen P.E."/>
            <person name="Cantu D."/>
        </authorList>
    </citation>
    <scope>NUCLEOTIDE SEQUENCE [LARGE SCALE GENOMIC DNA]</scope>
    <source>
        <strain evidence="3">UCR-EL1</strain>
    </source>
</reference>
<keyword evidence="3" id="KW-1185">Reference proteome</keyword>
<organism evidence="2 3">
    <name type="scientific">Eutypa lata (strain UCR-EL1)</name>
    <name type="common">Grapevine dieback disease fungus</name>
    <name type="synonym">Eutypa armeniacae</name>
    <dbReference type="NCBI Taxonomy" id="1287681"/>
    <lineage>
        <taxon>Eukaryota</taxon>
        <taxon>Fungi</taxon>
        <taxon>Dikarya</taxon>
        <taxon>Ascomycota</taxon>
        <taxon>Pezizomycotina</taxon>
        <taxon>Sordariomycetes</taxon>
        <taxon>Xylariomycetidae</taxon>
        <taxon>Xylariales</taxon>
        <taxon>Diatrypaceae</taxon>
        <taxon>Eutypa</taxon>
    </lineage>
</organism>
<protein>
    <submittedName>
        <fullName evidence="2">Uncharacterized protein</fullName>
    </submittedName>
</protein>
<proteinExistence type="predicted"/>
<dbReference type="EMBL" id="KB705454">
    <property type="protein sequence ID" value="EMR72468.1"/>
    <property type="molecule type" value="Genomic_DNA"/>
</dbReference>
<accession>M7T6F1</accession>
<evidence type="ECO:0000313" key="3">
    <source>
        <dbReference type="Proteomes" id="UP000012174"/>
    </source>
</evidence>
<keyword evidence="1" id="KW-0732">Signal</keyword>
<dbReference type="KEGG" id="ela:UCREL1_478"/>
<feature type="chain" id="PRO_5004085317" evidence="1">
    <location>
        <begin position="21"/>
        <end position="314"/>
    </location>
</feature>
<feature type="signal peptide" evidence="1">
    <location>
        <begin position="1"/>
        <end position="20"/>
    </location>
</feature>
<dbReference type="Proteomes" id="UP000012174">
    <property type="component" value="Unassembled WGS sequence"/>
</dbReference>
<dbReference type="HOGENOM" id="CLU_885750_0_0_1"/>
<dbReference type="AlphaFoldDB" id="M7T6F1"/>
<dbReference type="OMA" id="WANYIAT"/>
<gene>
    <name evidence="2" type="ORF">UCREL1_478</name>
</gene>
<sequence>MRPEMLLLHAILLSESLVAARPGQLMTEDSQYIPEWLVTTRENQDLNDVCHVVDSAVGVFKVVPAQYQAKVLAVAATSTLSGAFTYQVCDAVSADTSSCKSKALIIGEGVALIGVGVVIYLSMPVTGVAPPVVGKRHALMQEAIEGSLRSRGIEFEEVESTRAIVRRGGGAVDGGDDIVGTKVVVRGLRDEAGNLSDHEFSVGDESNTGTARISFPSLGSDGSLQRRDGGPGFKISYDFYHILSGDFADEEGIRSLSYNLGQDWGSRMDNHHDWANYIATMEFGESFQMALQITPEPDTLDEDFDDPNRCGNVG</sequence>